<keyword evidence="3" id="KW-0808">Transferase</keyword>
<dbReference type="InterPro" id="IPR006133">
    <property type="entry name" value="DNA-dir_DNA_pol_B_exonuc"/>
</dbReference>
<evidence type="ECO:0000256" key="6">
    <source>
        <dbReference type="ARBA" id="ARBA00023125"/>
    </source>
</evidence>
<name>A0A6C0DQB7_9ZZZZ</name>
<dbReference type="InterPro" id="IPR023211">
    <property type="entry name" value="DNA_pol_palm_dom_sf"/>
</dbReference>
<dbReference type="GO" id="GO:0003887">
    <property type="term" value="F:DNA-directed DNA polymerase activity"/>
    <property type="evidence" value="ECO:0007669"/>
    <property type="project" value="UniProtKB-KW"/>
</dbReference>
<dbReference type="InterPro" id="IPR042087">
    <property type="entry name" value="DNA_pol_B_thumb"/>
</dbReference>
<evidence type="ECO:0000256" key="1">
    <source>
        <dbReference type="ARBA" id="ARBA00005755"/>
    </source>
</evidence>
<dbReference type="GO" id="GO:0006297">
    <property type="term" value="P:nucleotide-excision repair, DNA gap filling"/>
    <property type="evidence" value="ECO:0007669"/>
    <property type="project" value="TreeGrafter"/>
</dbReference>
<dbReference type="GO" id="GO:0006287">
    <property type="term" value="P:base-excision repair, gap-filling"/>
    <property type="evidence" value="ECO:0007669"/>
    <property type="project" value="TreeGrafter"/>
</dbReference>
<feature type="domain" description="DNA-directed DNA polymerase family B multifunctional" evidence="8">
    <location>
        <begin position="543"/>
        <end position="1031"/>
    </location>
</feature>
<dbReference type="AlphaFoldDB" id="A0A6C0DQB7"/>
<reference evidence="10" key="1">
    <citation type="journal article" date="2020" name="Nature">
        <title>Giant virus diversity and host interactions through global metagenomics.</title>
        <authorList>
            <person name="Schulz F."/>
            <person name="Roux S."/>
            <person name="Paez-Espino D."/>
            <person name="Jungbluth S."/>
            <person name="Walsh D.A."/>
            <person name="Denef V.J."/>
            <person name="McMahon K.D."/>
            <person name="Konstantinidis K.T."/>
            <person name="Eloe-Fadrosh E.A."/>
            <person name="Kyrpides N.C."/>
            <person name="Woyke T."/>
        </authorList>
    </citation>
    <scope>NUCLEOTIDE SEQUENCE</scope>
    <source>
        <strain evidence="10">GVMAG-M-3300023174-46</strain>
    </source>
</reference>
<accession>A0A6C0DQB7</accession>
<dbReference type="InterPro" id="IPR012337">
    <property type="entry name" value="RNaseH-like_sf"/>
</dbReference>
<dbReference type="Gene3D" id="3.30.342.10">
    <property type="entry name" value="DNA Polymerase, chain B, domain 1"/>
    <property type="match status" value="1"/>
</dbReference>
<dbReference type="SMART" id="SM00486">
    <property type="entry name" value="POLBc"/>
    <property type="match status" value="1"/>
</dbReference>
<dbReference type="InterPro" id="IPR043502">
    <property type="entry name" value="DNA/RNA_pol_sf"/>
</dbReference>
<dbReference type="GO" id="GO:0008296">
    <property type="term" value="F:3'-5'-DNA exonuclease activity"/>
    <property type="evidence" value="ECO:0007669"/>
    <property type="project" value="TreeGrafter"/>
</dbReference>
<protein>
    <recommendedName>
        <fullName evidence="2">DNA-directed DNA polymerase</fullName>
        <ecNumber evidence="2">2.7.7.7</ecNumber>
    </recommendedName>
</protein>
<evidence type="ECO:0000313" key="10">
    <source>
        <dbReference type="EMBL" id="QHT18512.1"/>
    </source>
</evidence>
<dbReference type="Gene3D" id="1.10.132.60">
    <property type="entry name" value="DNA polymerase family B, C-terminal domain"/>
    <property type="match status" value="1"/>
</dbReference>
<evidence type="ECO:0000256" key="4">
    <source>
        <dbReference type="ARBA" id="ARBA00022695"/>
    </source>
</evidence>
<dbReference type="EC" id="2.7.7.7" evidence="2"/>
<evidence type="ECO:0000259" key="8">
    <source>
        <dbReference type="Pfam" id="PF00136"/>
    </source>
</evidence>
<proteinExistence type="inferred from homology"/>
<dbReference type="PROSITE" id="PS00116">
    <property type="entry name" value="DNA_POLYMERASE_B"/>
    <property type="match status" value="1"/>
</dbReference>
<keyword evidence="6" id="KW-0238">DNA-binding</keyword>
<dbReference type="InterPro" id="IPR036397">
    <property type="entry name" value="RNaseH_sf"/>
</dbReference>
<comment type="catalytic activity">
    <reaction evidence="7">
        <text>DNA(n) + a 2'-deoxyribonucleoside 5'-triphosphate = DNA(n+1) + diphosphate</text>
        <dbReference type="Rhea" id="RHEA:22508"/>
        <dbReference type="Rhea" id="RHEA-COMP:17339"/>
        <dbReference type="Rhea" id="RHEA-COMP:17340"/>
        <dbReference type="ChEBI" id="CHEBI:33019"/>
        <dbReference type="ChEBI" id="CHEBI:61560"/>
        <dbReference type="ChEBI" id="CHEBI:173112"/>
        <dbReference type="EC" id="2.7.7.7"/>
    </reaction>
</comment>
<organism evidence="10">
    <name type="scientific">viral metagenome</name>
    <dbReference type="NCBI Taxonomy" id="1070528"/>
    <lineage>
        <taxon>unclassified sequences</taxon>
        <taxon>metagenomes</taxon>
        <taxon>organismal metagenomes</taxon>
    </lineage>
</organism>
<feature type="domain" description="DNA-directed DNA polymerase family B exonuclease" evidence="9">
    <location>
        <begin position="172"/>
        <end position="403"/>
    </location>
</feature>
<comment type="similarity">
    <text evidence="1">Belongs to the DNA polymerase type-B family.</text>
</comment>
<dbReference type="Gene3D" id="3.30.420.10">
    <property type="entry name" value="Ribonuclease H-like superfamily/Ribonuclease H"/>
    <property type="match status" value="2"/>
</dbReference>
<evidence type="ECO:0000256" key="5">
    <source>
        <dbReference type="ARBA" id="ARBA00022932"/>
    </source>
</evidence>
<keyword evidence="4" id="KW-0548">Nucleotidyltransferase</keyword>
<dbReference type="SUPFAM" id="SSF56672">
    <property type="entry name" value="DNA/RNA polymerases"/>
    <property type="match status" value="1"/>
</dbReference>
<evidence type="ECO:0000256" key="2">
    <source>
        <dbReference type="ARBA" id="ARBA00012417"/>
    </source>
</evidence>
<keyword evidence="5" id="KW-0239">DNA-directed DNA polymerase</keyword>
<dbReference type="Gene3D" id="1.10.287.690">
    <property type="entry name" value="Helix hairpin bin"/>
    <property type="match status" value="1"/>
</dbReference>
<sequence>MPLFHIFDAVARDHRLVRVVEGADADEYEYMDLEEEDDASVDGWKKKNQSTSGDSLKHRTMQIYLFGATPEGDTVRIEVYGFRPYFFLEIPESYATEGALLRTDLAPILQKYAHSFERKKKLYGFTGNEEYTFLKLSVPSLGEFYELRKKFLNEHQEPIFKLKKTAAFSPLRVYESNLDPMLRFFHERNISPCGWVNIPDAMVEDGKVECTWDEIHPAEAPCVTAPLLVGSWDIECYSSDGEFPLAKKGKRASGDPIIQIGTVCWRLGSNEPVERHVFVLGGCDPMEGVTLHVANTEASLLQKWFQWVTVEKQFDILIGYNIFGFDERYVWDRMEELGMLSSEEVEAMARLEGSMKLQQKFLSSSALGDNMLHLWNTPGRLRIDLYGHIKRKTQMASYTLDSVCAAFLSGTLAKQNPIVSVGEKRWLLKTMQKGDARIGRSVQVLDEMGEDLTEKMKILEIVSEGLIVESDEEVSLISNEASRWAVVKDDISPKDIFRLHRGTNADRAVVASYCVQDCDLVLELFKKLDVFNEAMSMANVCSVPVSYIFVRGQGIKIESLIYKYCRESRQLIEILPSRGSGVEDSYEGAIVLDPVPGFYRSPVGVCDFASLYPSTIISENISHDMLLWTKDYALDGTLLKKKMYGTEKAERTPPSGTRWTDIEFDIWRPDPEDTRKHPEKKKVGTRLCRYAQPASGEKGSLPNIVAKLLAARKAKREELKHTTDPFKKALLDAEQNAYKITANSLYGQLGSGTFKIRLQDLAASVTSYGRKQILFSKAAIERFYGPDAKDPRCSAEIVYGDTDSIFVNFNPRHPVTGELLQGRDAIVETIKLTTEAGKFITGALKAPHDFEYDKVFAPFLIFSKKRYVGNKYEESPDEFKETAMGIVLKRRDNAPILKVIYSAAIDRLLNHQDVEGAVNVVKEKILELVEGKIRLSQLTITKSLRSSYTSVPAHKMLADRIAERDPGNAPASGDRIGYVYIQAPVGQVASKLQGERVETPEFIEEKGLKPDAQYYIEHQLMNPLTELFSSIVEKIPGFVPPEKGWEEDAGKRMRQREWITSDLLFREGLQRCKSIATHGFLSKFGSNLHTTVVKRKTPPKQATKHTDSKGTKAKLKQTTLQFVRDTSLISDEALAKKIRSVRRSAKVAKVEGSVESIDV</sequence>
<dbReference type="PANTHER" id="PTHR10322">
    <property type="entry name" value="DNA POLYMERASE CATALYTIC SUBUNIT"/>
    <property type="match status" value="1"/>
</dbReference>
<dbReference type="PANTHER" id="PTHR10322:SF23">
    <property type="entry name" value="DNA POLYMERASE DELTA CATALYTIC SUBUNIT"/>
    <property type="match status" value="1"/>
</dbReference>
<dbReference type="GO" id="GO:0043625">
    <property type="term" value="C:delta DNA polymerase complex"/>
    <property type="evidence" value="ECO:0007669"/>
    <property type="project" value="TreeGrafter"/>
</dbReference>
<dbReference type="InterPro" id="IPR017964">
    <property type="entry name" value="DNA-dir_DNA_pol_B_CS"/>
</dbReference>
<evidence type="ECO:0000256" key="7">
    <source>
        <dbReference type="ARBA" id="ARBA00049244"/>
    </source>
</evidence>
<dbReference type="GO" id="GO:0000166">
    <property type="term" value="F:nucleotide binding"/>
    <property type="evidence" value="ECO:0007669"/>
    <property type="project" value="InterPro"/>
</dbReference>
<evidence type="ECO:0000259" key="9">
    <source>
        <dbReference type="Pfam" id="PF03104"/>
    </source>
</evidence>
<evidence type="ECO:0000256" key="3">
    <source>
        <dbReference type="ARBA" id="ARBA00022679"/>
    </source>
</evidence>
<dbReference type="GO" id="GO:0045004">
    <property type="term" value="P:DNA replication proofreading"/>
    <property type="evidence" value="ECO:0007669"/>
    <property type="project" value="TreeGrafter"/>
</dbReference>
<dbReference type="PRINTS" id="PR00106">
    <property type="entry name" value="DNAPOLB"/>
</dbReference>
<dbReference type="Gene3D" id="3.90.1600.10">
    <property type="entry name" value="Palm domain of DNA polymerase"/>
    <property type="match status" value="1"/>
</dbReference>
<dbReference type="SUPFAM" id="SSF53098">
    <property type="entry name" value="Ribonuclease H-like"/>
    <property type="match status" value="1"/>
</dbReference>
<dbReference type="Pfam" id="PF03104">
    <property type="entry name" value="DNA_pol_B_exo1"/>
    <property type="match status" value="1"/>
</dbReference>
<dbReference type="InterPro" id="IPR006134">
    <property type="entry name" value="DNA-dir_DNA_pol_B_multi_dom"/>
</dbReference>
<dbReference type="EMBL" id="MN739657">
    <property type="protein sequence ID" value="QHT18512.1"/>
    <property type="molecule type" value="Genomic_DNA"/>
</dbReference>
<dbReference type="InterPro" id="IPR006172">
    <property type="entry name" value="DNA-dir_DNA_pol_B"/>
</dbReference>
<dbReference type="Pfam" id="PF00136">
    <property type="entry name" value="DNA_pol_B"/>
    <property type="match status" value="1"/>
</dbReference>
<dbReference type="InterPro" id="IPR050240">
    <property type="entry name" value="DNA_pol_type-B"/>
</dbReference>
<dbReference type="GO" id="GO:0003677">
    <property type="term" value="F:DNA binding"/>
    <property type="evidence" value="ECO:0007669"/>
    <property type="project" value="UniProtKB-KW"/>
</dbReference>